<evidence type="ECO:0000256" key="2">
    <source>
        <dbReference type="ARBA" id="ARBA00022695"/>
    </source>
</evidence>
<dbReference type="PANTHER" id="PTHR37984:SF5">
    <property type="entry name" value="PROTEIN NYNRIN-LIKE"/>
    <property type="match status" value="1"/>
</dbReference>
<proteinExistence type="predicted"/>
<keyword evidence="2" id="KW-0808">Transferase</keyword>
<dbReference type="PROSITE" id="PS50878">
    <property type="entry name" value="RT_POL"/>
    <property type="match status" value="1"/>
</dbReference>
<dbReference type="AlphaFoldDB" id="A0A1Y1JW80"/>
<dbReference type="EMBL" id="GEZM01099337">
    <property type="protein sequence ID" value="JAV53378.1"/>
    <property type="molecule type" value="Transcribed_RNA"/>
</dbReference>
<dbReference type="InterPro" id="IPR043502">
    <property type="entry name" value="DNA/RNA_pol_sf"/>
</dbReference>
<dbReference type="Gene3D" id="3.30.70.270">
    <property type="match status" value="2"/>
</dbReference>
<protein>
    <recommendedName>
        <fullName evidence="1">RNA-directed DNA polymerase</fullName>
        <ecNumber evidence="1">2.7.7.49</ecNumber>
    </recommendedName>
</protein>
<evidence type="ECO:0000313" key="8">
    <source>
        <dbReference type="EMBL" id="JAV53373.1"/>
    </source>
</evidence>
<dbReference type="CDD" id="cd09274">
    <property type="entry name" value="RNase_HI_RT_Ty3"/>
    <property type="match status" value="1"/>
</dbReference>
<dbReference type="EMBL" id="GEZM01099338">
    <property type="protein sequence ID" value="JAV53373.1"/>
    <property type="molecule type" value="Transcribed_RNA"/>
</dbReference>
<dbReference type="PANTHER" id="PTHR37984">
    <property type="entry name" value="PROTEIN CBG26694"/>
    <property type="match status" value="1"/>
</dbReference>
<reference evidence="8" key="1">
    <citation type="journal article" date="2016" name="Sci. Rep.">
        <title>Molecular characterization of firefly nuptial gifts: a multi-omics approach sheds light on postcopulatory sexual selection.</title>
        <authorList>
            <person name="Al-Wathiqui N."/>
            <person name="Fallon T.R."/>
            <person name="South A."/>
            <person name="Weng J.K."/>
            <person name="Lewis S.M."/>
        </authorList>
    </citation>
    <scope>NUCLEOTIDE SEQUENCE</scope>
</reference>
<dbReference type="EMBL" id="GEZM01099335">
    <property type="protein sequence ID" value="JAV53385.1"/>
    <property type="molecule type" value="Transcribed_RNA"/>
</dbReference>
<dbReference type="EMBL" id="GEZM01099333">
    <property type="protein sequence ID" value="JAV53390.1"/>
    <property type="molecule type" value="Transcribed_RNA"/>
</dbReference>
<dbReference type="Pfam" id="PF00078">
    <property type="entry name" value="RVT_1"/>
    <property type="match status" value="1"/>
</dbReference>
<evidence type="ECO:0000256" key="5">
    <source>
        <dbReference type="ARBA" id="ARBA00022918"/>
    </source>
</evidence>
<keyword evidence="5" id="KW-0695">RNA-directed DNA polymerase</keyword>
<dbReference type="FunFam" id="3.10.20.370:FF:000001">
    <property type="entry name" value="Retrovirus-related Pol polyprotein from transposon 17.6-like protein"/>
    <property type="match status" value="1"/>
</dbReference>
<keyword evidence="6" id="KW-0511">Multifunctional enzyme</keyword>
<evidence type="ECO:0000256" key="4">
    <source>
        <dbReference type="ARBA" id="ARBA00022759"/>
    </source>
</evidence>
<dbReference type="GO" id="GO:0003964">
    <property type="term" value="F:RNA-directed DNA polymerase activity"/>
    <property type="evidence" value="ECO:0007669"/>
    <property type="project" value="UniProtKB-KW"/>
</dbReference>
<dbReference type="InterPro" id="IPR000477">
    <property type="entry name" value="RT_dom"/>
</dbReference>
<name>A0A1Y1JW80_PHOPY</name>
<feature type="domain" description="Reverse transcriptase" evidence="7">
    <location>
        <begin position="1"/>
        <end position="65"/>
    </location>
</feature>
<accession>A0A1Y1JW80</accession>
<dbReference type="FunFam" id="3.30.70.270:FF:000020">
    <property type="entry name" value="Transposon Tf2-6 polyprotein-like Protein"/>
    <property type="match status" value="1"/>
</dbReference>
<evidence type="ECO:0000256" key="1">
    <source>
        <dbReference type="ARBA" id="ARBA00012493"/>
    </source>
</evidence>
<dbReference type="Pfam" id="PF17919">
    <property type="entry name" value="RT_RNaseH_2"/>
    <property type="match status" value="1"/>
</dbReference>
<keyword evidence="3" id="KW-0540">Nuclease</keyword>
<dbReference type="EC" id="2.7.7.49" evidence="1"/>
<evidence type="ECO:0000259" key="7">
    <source>
        <dbReference type="PROSITE" id="PS50878"/>
    </source>
</evidence>
<dbReference type="SUPFAM" id="SSF56672">
    <property type="entry name" value="DNA/RNA polymerases"/>
    <property type="match status" value="1"/>
</dbReference>
<sequence>MNHVLKDVSNTECSMDDILIYAKTEKELNSATETVIRKLNEAGLKLNKEKCVFAKQKINFLGHIFTSKGLEIDPQKTLAINNLKTPENKIQLRRLLGMDLNKFIPNLSKITEPLRTLIKKDVTWYWDIDQSQAFEKIKSLLVKPPVLRYYDVTKAVTLSVDASSKSLGAVLMQEDQPIAYGTSALTPTQQNYPLIEKEALAVKYACKKFHEYVYGKELTIETDHKPLESIFRKPIQNAPPDCRE</sequence>
<dbReference type="GO" id="GO:0004519">
    <property type="term" value="F:endonuclease activity"/>
    <property type="evidence" value="ECO:0007669"/>
    <property type="project" value="UniProtKB-KW"/>
</dbReference>
<keyword evidence="4" id="KW-0255">Endonuclease</keyword>
<organism evidence="8">
    <name type="scientific">Photinus pyralis</name>
    <name type="common">Common eastern firefly</name>
    <name type="synonym">Lampyris pyralis</name>
    <dbReference type="NCBI Taxonomy" id="7054"/>
    <lineage>
        <taxon>Eukaryota</taxon>
        <taxon>Metazoa</taxon>
        <taxon>Ecdysozoa</taxon>
        <taxon>Arthropoda</taxon>
        <taxon>Hexapoda</taxon>
        <taxon>Insecta</taxon>
        <taxon>Pterygota</taxon>
        <taxon>Neoptera</taxon>
        <taxon>Endopterygota</taxon>
        <taxon>Coleoptera</taxon>
        <taxon>Polyphaga</taxon>
        <taxon>Elateriformia</taxon>
        <taxon>Elateroidea</taxon>
        <taxon>Lampyridae</taxon>
        <taxon>Lampyrinae</taxon>
        <taxon>Photinus</taxon>
    </lineage>
</organism>
<evidence type="ECO:0000256" key="6">
    <source>
        <dbReference type="ARBA" id="ARBA00023268"/>
    </source>
</evidence>
<dbReference type="InterPro" id="IPR043128">
    <property type="entry name" value="Rev_trsase/Diguanyl_cyclase"/>
</dbReference>
<dbReference type="InterPro" id="IPR041577">
    <property type="entry name" value="RT_RNaseH_2"/>
</dbReference>
<keyword evidence="4" id="KW-0378">Hydrolase</keyword>
<evidence type="ECO:0000256" key="3">
    <source>
        <dbReference type="ARBA" id="ARBA00022722"/>
    </source>
</evidence>
<keyword evidence="2" id="KW-0548">Nucleotidyltransferase</keyword>
<dbReference type="InterPro" id="IPR050951">
    <property type="entry name" value="Retrovirus_Pol_polyprotein"/>
</dbReference>